<dbReference type="EMBL" id="KZ851845">
    <property type="protein sequence ID" value="RDK47184.1"/>
    <property type="molecule type" value="Genomic_DNA"/>
</dbReference>
<protein>
    <submittedName>
        <fullName evidence="2">Uncharacterized protein</fullName>
    </submittedName>
</protein>
<sequence length="85" mass="9176">MASHLSHDAAAWIRGSMSPLITSCPSPLRTTFLFMSCTSMLKQDLTAFSNAFAFSVTVILIKASSGGTILTALVLSYTCDQQRQQ</sequence>
<evidence type="ECO:0000256" key="1">
    <source>
        <dbReference type="SAM" id="Phobius"/>
    </source>
</evidence>
<keyword evidence="3" id="KW-1185">Reference proteome</keyword>
<proteinExistence type="predicted"/>
<reference evidence="2 3" key="1">
    <citation type="submission" date="2018-07" db="EMBL/GenBank/DDBJ databases">
        <title>Section-level genome sequencing of Aspergillus section Nigri to investigate inter- and intra-species variation.</title>
        <authorList>
            <consortium name="DOE Joint Genome Institute"/>
            <person name="Vesth T.C."/>
            <person name="Nybo J.L."/>
            <person name="Theobald S."/>
            <person name="Frisvad J.C."/>
            <person name="Larsen T.O."/>
            <person name="Nielsen K.F."/>
            <person name="Hoof J.B."/>
            <person name="Brandl J."/>
            <person name="Salamov A."/>
            <person name="Riley R."/>
            <person name="Gladden J.M."/>
            <person name="Phatale P."/>
            <person name="Nielsen M.T."/>
            <person name="Lyhne E.K."/>
            <person name="Kogle M.E."/>
            <person name="Strasser K."/>
            <person name="McDonnell E."/>
            <person name="Barry K."/>
            <person name="Clum A."/>
            <person name="Chen C."/>
            <person name="Nolan M."/>
            <person name="Sandor L."/>
            <person name="Kuo A."/>
            <person name="Lipzen A."/>
            <person name="Hainaut M."/>
            <person name="Drula E."/>
            <person name="Tsang A."/>
            <person name="Magnuson J.K."/>
            <person name="Henrissat B."/>
            <person name="Wiebenga A."/>
            <person name="Simmons B.A."/>
            <person name="Makela M.R."/>
            <person name="De vries R.P."/>
            <person name="Grigoriev I.V."/>
            <person name="Mortensen U.H."/>
            <person name="Baker S.E."/>
            <person name="Andersen M.R."/>
        </authorList>
    </citation>
    <scope>NUCLEOTIDE SEQUENCE [LARGE SCALE GENOMIC DNA]</scope>
    <source>
        <strain evidence="2 3">ATCC 13157</strain>
    </source>
</reference>
<feature type="transmembrane region" description="Helical" evidence="1">
    <location>
        <begin position="51"/>
        <end position="75"/>
    </location>
</feature>
<evidence type="ECO:0000313" key="3">
    <source>
        <dbReference type="Proteomes" id="UP000254937"/>
    </source>
</evidence>
<keyword evidence="1" id="KW-0812">Transmembrane</keyword>
<evidence type="ECO:0000313" key="2">
    <source>
        <dbReference type="EMBL" id="RDK47184.1"/>
    </source>
</evidence>
<accession>A0A370PZ48</accession>
<dbReference type="Proteomes" id="UP000254937">
    <property type="component" value="Unassembled WGS sequence"/>
</dbReference>
<keyword evidence="1" id="KW-0472">Membrane</keyword>
<organism evidence="2 3">
    <name type="scientific">Aspergillus phoenicis ATCC 13157</name>
    <dbReference type="NCBI Taxonomy" id="1353007"/>
    <lineage>
        <taxon>Eukaryota</taxon>
        <taxon>Fungi</taxon>
        <taxon>Dikarya</taxon>
        <taxon>Ascomycota</taxon>
        <taxon>Pezizomycotina</taxon>
        <taxon>Eurotiomycetes</taxon>
        <taxon>Eurotiomycetidae</taxon>
        <taxon>Eurotiales</taxon>
        <taxon>Aspergillaceae</taxon>
        <taxon>Aspergillus</taxon>
    </lineage>
</organism>
<keyword evidence="1" id="KW-1133">Transmembrane helix</keyword>
<name>A0A370PZ48_ASPPH</name>
<dbReference type="AlphaFoldDB" id="A0A370PZ48"/>
<gene>
    <name evidence="2" type="ORF">M752DRAFT_272943</name>
</gene>